<dbReference type="InterPro" id="IPR050845">
    <property type="entry name" value="Cu-binding_ET"/>
</dbReference>
<dbReference type="PROSITE" id="PS00196">
    <property type="entry name" value="COPPER_BLUE"/>
    <property type="match status" value="1"/>
</dbReference>
<evidence type="ECO:0000256" key="2">
    <source>
        <dbReference type="ARBA" id="ARBA00004418"/>
    </source>
</evidence>
<dbReference type="GO" id="GO:0005507">
    <property type="term" value="F:copper ion binding"/>
    <property type="evidence" value="ECO:0007669"/>
    <property type="project" value="UniProtKB-UniRule"/>
</dbReference>
<keyword evidence="6 10" id="KW-0574">Periplasm</keyword>
<keyword evidence="7 10" id="KW-0249">Electron transport</keyword>
<dbReference type="PANTHER" id="PTHR38439:SF2">
    <property type="entry name" value="OUTER MEMBRANE PROTEIN H.8"/>
    <property type="match status" value="1"/>
</dbReference>
<keyword evidence="4 10" id="KW-0813">Transport</keyword>
<organism evidence="12 13">
    <name type="scientific">Pseudomonas chlororaphis</name>
    <dbReference type="NCBI Taxonomy" id="587753"/>
    <lineage>
        <taxon>Bacteria</taxon>
        <taxon>Pseudomonadati</taxon>
        <taxon>Pseudomonadota</taxon>
        <taxon>Gammaproteobacteria</taxon>
        <taxon>Pseudomonadales</taxon>
        <taxon>Pseudomonadaceae</taxon>
        <taxon>Pseudomonas</taxon>
    </lineage>
</organism>
<keyword evidence="10" id="KW-0732">Signal</keyword>
<feature type="signal peptide" evidence="10">
    <location>
        <begin position="1"/>
        <end position="20"/>
    </location>
</feature>
<evidence type="ECO:0000256" key="9">
    <source>
        <dbReference type="ARBA" id="ARBA00023157"/>
    </source>
</evidence>
<proteinExistence type="predicted"/>
<evidence type="ECO:0000256" key="10">
    <source>
        <dbReference type="RuleBase" id="RU363017"/>
    </source>
</evidence>
<evidence type="ECO:0000259" key="11">
    <source>
        <dbReference type="Pfam" id="PF00127"/>
    </source>
</evidence>
<dbReference type="InterPro" id="IPR028871">
    <property type="entry name" value="BlueCu_1_BS"/>
</dbReference>
<comment type="subcellular location">
    <subcellularLocation>
        <location evidence="2 10">Periplasm</location>
    </subcellularLocation>
</comment>
<dbReference type="AlphaFoldDB" id="A0A0D5Y7B3"/>
<feature type="chain" id="PRO_5006515041" description="Azurin" evidence="10">
    <location>
        <begin position="21"/>
        <end position="148"/>
    </location>
</feature>
<reference evidence="12 13" key="1">
    <citation type="journal article" date="2015" name="Mol. Plant Microbe Interact.">
        <title>Comparative Genomic Analysis of Pseudomonas chlororaphis PCL1606 Reveals New Insight into Antifungal Compounds Involved in Biocontrol.</title>
        <authorList>
            <person name="Calderon C.E."/>
            <person name="Ramos C."/>
            <person name="de Vicente A."/>
            <person name="Cazorla F.M."/>
        </authorList>
    </citation>
    <scope>NUCLEOTIDE SEQUENCE [LARGE SCALE GENOMIC DNA]</scope>
    <source>
        <strain evidence="12 13">PCL1606</strain>
    </source>
</reference>
<dbReference type="InterPro" id="IPR008972">
    <property type="entry name" value="Cupredoxin"/>
</dbReference>
<evidence type="ECO:0000256" key="7">
    <source>
        <dbReference type="ARBA" id="ARBA00022982"/>
    </source>
</evidence>
<gene>
    <name evidence="12" type="ORF">PCL1606_55000</name>
</gene>
<keyword evidence="8 10" id="KW-0186">Copper</keyword>
<evidence type="ECO:0000256" key="1">
    <source>
        <dbReference type="ARBA" id="ARBA00002770"/>
    </source>
</evidence>
<dbReference type="GO" id="GO:0042597">
    <property type="term" value="C:periplasmic space"/>
    <property type="evidence" value="ECO:0007669"/>
    <property type="project" value="UniProtKB-SubCell"/>
</dbReference>
<feature type="domain" description="Blue (type 1) copper" evidence="11">
    <location>
        <begin position="21"/>
        <end position="148"/>
    </location>
</feature>
<dbReference type="PANTHER" id="PTHR38439">
    <property type="entry name" value="AURACYANIN-B"/>
    <property type="match status" value="1"/>
</dbReference>
<protein>
    <recommendedName>
        <fullName evidence="3 10">Azurin</fullName>
    </recommendedName>
</protein>
<evidence type="ECO:0000256" key="5">
    <source>
        <dbReference type="ARBA" id="ARBA00022723"/>
    </source>
</evidence>
<evidence type="ECO:0000256" key="8">
    <source>
        <dbReference type="ARBA" id="ARBA00023008"/>
    </source>
</evidence>
<name>A0A0D5Y7B3_9PSED</name>
<keyword evidence="5 10" id="KW-0479">Metal-binding</keyword>
<dbReference type="SUPFAM" id="SSF49503">
    <property type="entry name" value="Cupredoxins"/>
    <property type="match status" value="1"/>
</dbReference>
<dbReference type="EMBL" id="CP011110">
    <property type="protein sequence ID" value="AKA26945.1"/>
    <property type="molecule type" value="Genomic_DNA"/>
</dbReference>
<evidence type="ECO:0000256" key="6">
    <source>
        <dbReference type="ARBA" id="ARBA00022764"/>
    </source>
</evidence>
<dbReference type="NCBIfam" id="TIGR02695">
    <property type="entry name" value="azurin"/>
    <property type="match status" value="1"/>
</dbReference>
<dbReference type="InterPro" id="IPR014068">
    <property type="entry name" value="Azurin"/>
</dbReference>
<keyword evidence="9" id="KW-1015">Disulfide bond</keyword>
<dbReference type="PATRIC" id="fig|587753.10.peg.5491"/>
<evidence type="ECO:0000313" key="12">
    <source>
        <dbReference type="EMBL" id="AKA26945.1"/>
    </source>
</evidence>
<dbReference type="Proteomes" id="UP000032748">
    <property type="component" value="Chromosome"/>
</dbReference>
<dbReference type="KEGG" id="pcz:PCL1606_55000"/>
<evidence type="ECO:0000256" key="3">
    <source>
        <dbReference type="ARBA" id="ARBA00014744"/>
    </source>
</evidence>
<evidence type="ECO:0000256" key="4">
    <source>
        <dbReference type="ARBA" id="ARBA00022448"/>
    </source>
</evidence>
<dbReference type="Gene3D" id="2.60.40.420">
    <property type="entry name" value="Cupredoxins - blue copper proteins"/>
    <property type="match status" value="1"/>
</dbReference>
<sequence length="148" mass="15834">MFAKLVAVSLLTLASSQLMAAECKVDVDSTDQMSFNTKEITIDKSCKTFTVNLTHSGSLPKNVMGHNWVLSKSADMAGIATDGMAAGIDKNYLKEGDSRVIAHTKIIGAGEKDSVTFDVSKLTAGESYEFFCSFPGHNSMMKGAVVLK</sequence>
<dbReference type="GO" id="GO:0009055">
    <property type="term" value="F:electron transfer activity"/>
    <property type="evidence" value="ECO:0007669"/>
    <property type="project" value="InterPro"/>
</dbReference>
<evidence type="ECO:0000313" key="13">
    <source>
        <dbReference type="Proteomes" id="UP000032748"/>
    </source>
</evidence>
<dbReference type="FunFam" id="2.60.40.420:FF:000040">
    <property type="entry name" value="Azurin"/>
    <property type="match status" value="1"/>
</dbReference>
<dbReference type="CDD" id="cd13922">
    <property type="entry name" value="Azurin"/>
    <property type="match status" value="1"/>
</dbReference>
<comment type="function">
    <text evidence="1 10">Transfers electrons from cytochrome c551 to cytochrome oxidase.</text>
</comment>
<accession>A0A0D5Y7B3</accession>
<dbReference type="RefSeq" id="WP_044460896.1">
    <property type="nucleotide sequence ID" value="NZ_CP011110.1"/>
</dbReference>
<dbReference type="OrthoDB" id="9814063at2"/>
<dbReference type="Pfam" id="PF00127">
    <property type="entry name" value="Copper-bind"/>
    <property type="match status" value="1"/>
</dbReference>
<dbReference type="InterPro" id="IPR000923">
    <property type="entry name" value="BlueCu_1"/>
</dbReference>